<dbReference type="Proteomes" id="UP000623467">
    <property type="component" value="Unassembled WGS sequence"/>
</dbReference>
<accession>A0A8H6Z326</accession>
<evidence type="ECO:0000313" key="2">
    <source>
        <dbReference type="Proteomes" id="UP000623467"/>
    </source>
</evidence>
<evidence type="ECO:0000313" key="1">
    <source>
        <dbReference type="EMBL" id="KAF7371378.1"/>
    </source>
</evidence>
<organism evidence="1 2">
    <name type="scientific">Mycena sanguinolenta</name>
    <dbReference type="NCBI Taxonomy" id="230812"/>
    <lineage>
        <taxon>Eukaryota</taxon>
        <taxon>Fungi</taxon>
        <taxon>Dikarya</taxon>
        <taxon>Basidiomycota</taxon>
        <taxon>Agaricomycotina</taxon>
        <taxon>Agaricomycetes</taxon>
        <taxon>Agaricomycetidae</taxon>
        <taxon>Agaricales</taxon>
        <taxon>Marasmiineae</taxon>
        <taxon>Mycenaceae</taxon>
        <taxon>Mycena</taxon>
    </lineage>
</organism>
<dbReference type="AlphaFoldDB" id="A0A8H6Z326"/>
<comment type="caution">
    <text evidence="1">The sequence shown here is derived from an EMBL/GenBank/DDBJ whole genome shotgun (WGS) entry which is preliminary data.</text>
</comment>
<keyword evidence="2" id="KW-1185">Reference proteome</keyword>
<protein>
    <submittedName>
        <fullName evidence="1">Uncharacterized protein</fullName>
    </submittedName>
</protein>
<reference evidence="1" key="1">
    <citation type="submission" date="2020-05" db="EMBL/GenBank/DDBJ databases">
        <title>Mycena genomes resolve the evolution of fungal bioluminescence.</title>
        <authorList>
            <person name="Tsai I.J."/>
        </authorList>
    </citation>
    <scope>NUCLEOTIDE SEQUENCE</scope>
    <source>
        <strain evidence="1">160909Yilan</strain>
    </source>
</reference>
<sequence length="128" mass="14037">MEGVVARRQKLNVCSAYFGSQRVVDALDISDQTRDRVFVSACPPLALRFASQSGSLIFAQTQNLNHAALGLLDSFRLCRIFQSMPSRSRRCATKPPRSSTLARISRHGILALRARSGELRSSSAELSA</sequence>
<name>A0A8H6Z326_9AGAR</name>
<dbReference type="EMBL" id="JACAZH010000004">
    <property type="protein sequence ID" value="KAF7371378.1"/>
    <property type="molecule type" value="Genomic_DNA"/>
</dbReference>
<proteinExistence type="predicted"/>
<gene>
    <name evidence="1" type="ORF">MSAN_00774300</name>
</gene>